<dbReference type="Proteomes" id="UP000693970">
    <property type="component" value="Unassembled WGS sequence"/>
</dbReference>
<proteinExistence type="predicted"/>
<evidence type="ECO:0000313" key="2">
    <source>
        <dbReference type="Proteomes" id="UP000693970"/>
    </source>
</evidence>
<sequence length="269" mass="30799">MSANFRNFVDNHLSDELKEKFLEEYEKSMDNAGNRTFGNAKANTKVQVVSNDGSLEELLKTHGPRDGKCVGDTFWIKDKQGVRGPPADGTPSTDPSISFPNGKLVYDDFCYEGLRERFKKRVRQETCKNTTKAIRYVQFALKTCMVKKQVGRNQCAVSSDGYILVYIVKKEDPVQPLQSADAATVVPTIVPLEWHSTQRVEIPNWTHHRECVVCVAKAQIQYPNWNRDELRKKKILRYSRSGCPDCKKGNGVAVCQYCWDEFDHQKYMM</sequence>
<gene>
    <name evidence="1" type="ORF">IV203_006946</name>
</gene>
<accession>A0A9K3KDP6</accession>
<evidence type="ECO:0000313" key="1">
    <source>
        <dbReference type="EMBL" id="KAG7341854.1"/>
    </source>
</evidence>
<dbReference type="AlphaFoldDB" id="A0A9K3KDP6"/>
<protein>
    <submittedName>
        <fullName evidence="1">Uncharacterized protein</fullName>
    </submittedName>
</protein>
<organism evidence="1 2">
    <name type="scientific">Nitzschia inconspicua</name>
    <dbReference type="NCBI Taxonomy" id="303405"/>
    <lineage>
        <taxon>Eukaryota</taxon>
        <taxon>Sar</taxon>
        <taxon>Stramenopiles</taxon>
        <taxon>Ochrophyta</taxon>
        <taxon>Bacillariophyta</taxon>
        <taxon>Bacillariophyceae</taxon>
        <taxon>Bacillariophycidae</taxon>
        <taxon>Bacillariales</taxon>
        <taxon>Bacillariaceae</taxon>
        <taxon>Nitzschia</taxon>
    </lineage>
</organism>
<reference evidence="1" key="1">
    <citation type="journal article" date="2021" name="Sci. Rep.">
        <title>Diploid genomic architecture of Nitzschia inconspicua, an elite biomass production diatom.</title>
        <authorList>
            <person name="Oliver A."/>
            <person name="Podell S."/>
            <person name="Pinowska A."/>
            <person name="Traller J.C."/>
            <person name="Smith S.R."/>
            <person name="McClure R."/>
            <person name="Beliaev A."/>
            <person name="Bohutskyi P."/>
            <person name="Hill E.A."/>
            <person name="Rabines A."/>
            <person name="Zheng H."/>
            <person name="Allen L.Z."/>
            <person name="Kuo A."/>
            <person name="Grigoriev I.V."/>
            <person name="Allen A.E."/>
            <person name="Hazlebeck D."/>
            <person name="Allen E.E."/>
        </authorList>
    </citation>
    <scope>NUCLEOTIDE SEQUENCE</scope>
    <source>
        <strain evidence="1">Hildebrandi</strain>
    </source>
</reference>
<reference evidence="1" key="2">
    <citation type="submission" date="2021-04" db="EMBL/GenBank/DDBJ databases">
        <authorList>
            <person name="Podell S."/>
        </authorList>
    </citation>
    <scope>NUCLEOTIDE SEQUENCE</scope>
    <source>
        <strain evidence="1">Hildebrandi</strain>
    </source>
</reference>
<keyword evidence="2" id="KW-1185">Reference proteome</keyword>
<comment type="caution">
    <text evidence="1">The sequence shown here is derived from an EMBL/GenBank/DDBJ whole genome shotgun (WGS) entry which is preliminary data.</text>
</comment>
<dbReference type="EMBL" id="JAGRRH010000025">
    <property type="protein sequence ID" value="KAG7341854.1"/>
    <property type="molecule type" value="Genomic_DNA"/>
</dbReference>
<name>A0A9K3KDP6_9STRA</name>